<gene>
    <name evidence="1" type="ORF">GCM10022232_63550</name>
</gene>
<sequence>MNQENVETRKFLTPKDTWGHVFAGPGEWKPAPWLRFLSPPATFHFRTEATWLDGENFFFMHDTTTWPNGHKEFRDAVAKRTAPDRVRVTYDGMQAGMEIKLRADGFTSTYRYQTALAPRLSARTVYADVIDDNYVGTAGEATRRGLKGFADLDPSTPVMHDTLTMRWRGRPLGELILRLTPEDAEA</sequence>
<dbReference type="Proteomes" id="UP001500456">
    <property type="component" value="Unassembled WGS sequence"/>
</dbReference>
<name>A0ABP7SKG2_9ACTN</name>
<comment type="caution">
    <text evidence="1">The sequence shown here is derived from an EMBL/GenBank/DDBJ whole genome shotgun (WGS) entry which is preliminary data.</text>
</comment>
<protein>
    <submittedName>
        <fullName evidence="1">Uncharacterized protein</fullName>
    </submittedName>
</protein>
<evidence type="ECO:0000313" key="2">
    <source>
        <dbReference type="Proteomes" id="UP001500456"/>
    </source>
</evidence>
<accession>A0ABP7SKG2</accession>
<dbReference type="RefSeq" id="WP_345568023.1">
    <property type="nucleotide sequence ID" value="NZ_BAAAZX010000021.1"/>
</dbReference>
<proteinExistence type="predicted"/>
<keyword evidence="2" id="KW-1185">Reference proteome</keyword>
<dbReference type="EMBL" id="BAAAZX010000021">
    <property type="protein sequence ID" value="GAA4012753.1"/>
    <property type="molecule type" value="Genomic_DNA"/>
</dbReference>
<evidence type="ECO:0000313" key="1">
    <source>
        <dbReference type="EMBL" id="GAA4012753.1"/>
    </source>
</evidence>
<reference evidence="2" key="1">
    <citation type="journal article" date="2019" name="Int. J. Syst. Evol. Microbiol.">
        <title>The Global Catalogue of Microorganisms (GCM) 10K type strain sequencing project: providing services to taxonomists for standard genome sequencing and annotation.</title>
        <authorList>
            <consortium name="The Broad Institute Genomics Platform"/>
            <consortium name="The Broad Institute Genome Sequencing Center for Infectious Disease"/>
            <person name="Wu L."/>
            <person name="Ma J."/>
        </authorList>
    </citation>
    <scope>NUCLEOTIDE SEQUENCE [LARGE SCALE GENOMIC DNA]</scope>
    <source>
        <strain evidence="2">JCM 16924</strain>
    </source>
</reference>
<organism evidence="1 2">
    <name type="scientific">Streptomyces plumbiresistens</name>
    <dbReference type="NCBI Taxonomy" id="511811"/>
    <lineage>
        <taxon>Bacteria</taxon>
        <taxon>Bacillati</taxon>
        <taxon>Actinomycetota</taxon>
        <taxon>Actinomycetes</taxon>
        <taxon>Kitasatosporales</taxon>
        <taxon>Streptomycetaceae</taxon>
        <taxon>Streptomyces</taxon>
    </lineage>
</organism>